<organism evidence="2">
    <name type="scientific">Anopheles darlingi</name>
    <name type="common">Mosquito</name>
    <dbReference type="NCBI Taxonomy" id="43151"/>
    <lineage>
        <taxon>Eukaryota</taxon>
        <taxon>Metazoa</taxon>
        <taxon>Ecdysozoa</taxon>
        <taxon>Arthropoda</taxon>
        <taxon>Hexapoda</taxon>
        <taxon>Insecta</taxon>
        <taxon>Pterygota</taxon>
        <taxon>Neoptera</taxon>
        <taxon>Endopterygota</taxon>
        <taxon>Diptera</taxon>
        <taxon>Nematocera</taxon>
        <taxon>Culicoidea</taxon>
        <taxon>Culicidae</taxon>
        <taxon>Anophelinae</taxon>
        <taxon>Anopheles</taxon>
    </lineage>
</organism>
<name>A0A2M4DIS3_ANODA</name>
<accession>A0A2M4DIS3</accession>
<reference evidence="2" key="1">
    <citation type="submission" date="2018-01" db="EMBL/GenBank/DDBJ databases">
        <title>An insight into the sialome of Amazonian anophelines.</title>
        <authorList>
            <person name="Ribeiro J.M."/>
            <person name="Scarpassa V."/>
            <person name="Calvo E."/>
        </authorList>
    </citation>
    <scope>NUCLEOTIDE SEQUENCE</scope>
</reference>
<feature type="chain" id="PRO_5014921654" evidence="1">
    <location>
        <begin position="22"/>
        <end position="73"/>
    </location>
</feature>
<dbReference type="AlphaFoldDB" id="A0A2M4DIS3"/>
<evidence type="ECO:0000313" key="2">
    <source>
        <dbReference type="EMBL" id="MBW77409.1"/>
    </source>
</evidence>
<evidence type="ECO:0000256" key="1">
    <source>
        <dbReference type="SAM" id="SignalP"/>
    </source>
</evidence>
<keyword evidence="1" id="KW-0732">Signal</keyword>
<dbReference type="EMBL" id="GGFL01013231">
    <property type="protein sequence ID" value="MBW77409.1"/>
    <property type="molecule type" value="Transcribed_RNA"/>
</dbReference>
<sequence>MSSHVLGALPIALRALGCCGSVQTPPLSAPSPVCDPYLCPHFWFLFREATRDTKKRFYLGLRSHPILSQWLRT</sequence>
<protein>
    <submittedName>
        <fullName evidence="2">Putative secreted protein</fullName>
    </submittedName>
</protein>
<proteinExistence type="predicted"/>
<feature type="signal peptide" evidence="1">
    <location>
        <begin position="1"/>
        <end position="21"/>
    </location>
</feature>